<reference evidence="1 2" key="1">
    <citation type="submission" date="2016-10" db="EMBL/GenBank/DDBJ databases">
        <authorList>
            <person name="de Groot N.N."/>
        </authorList>
    </citation>
    <scope>NUCLEOTIDE SEQUENCE [LARGE SCALE GENOMIC DNA]</scope>
    <source>
        <strain evidence="1 2">DSM 8512</strain>
    </source>
</reference>
<evidence type="ECO:0000313" key="2">
    <source>
        <dbReference type="Proteomes" id="UP000199054"/>
    </source>
</evidence>
<proteinExistence type="predicted"/>
<name>A0A1H8NUH1_9RHOB</name>
<dbReference type="AlphaFoldDB" id="A0A1H8NUH1"/>
<dbReference type="STRING" id="34002.SAMN04489859_107013"/>
<dbReference type="RefSeq" id="WP_170851984.1">
    <property type="nucleotide sequence ID" value="NZ_CP067124.1"/>
</dbReference>
<sequence length="50" mass="5358">MTTATMQRRASGPRAAILAIFTAVSAKLAEVYGRVGSAEPKAESWHYFSA</sequence>
<dbReference type="EMBL" id="FODE01000070">
    <property type="protein sequence ID" value="SEO33172.1"/>
    <property type="molecule type" value="Genomic_DNA"/>
</dbReference>
<protein>
    <submittedName>
        <fullName evidence="1">Uncharacterized protein</fullName>
    </submittedName>
</protein>
<organism evidence="1 2">
    <name type="scientific">Paracoccus alcaliphilus</name>
    <dbReference type="NCBI Taxonomy" id="34002"/>
    <lineage>
        <taxon>Bacteria</taxon>
        <taxon>Pseudomonadati</taxon>
        <taxon>Pseudomonadota</taxon>
        <taxon>Alphaproteobacteria</taxon>
        <taxon>Rhodobacterales</taxon>
        <taxon>Paracoccaceae</taxon>
        <taxon>Paracoccus</taxon>
    </lineage>
</organism>
<evidence type="ECO:0000313" key="1">
    <source>
        <dbReference type="EMBL" id="SEO33172.1"/>
    </source>
</evidence>
<gene>
    <name evidence="1" type="ORF">SAMN04489859_107013</name>
</gene>
<accession>A0A1H8NUH1</accession>
<dbReference type="Proteomes" id="UP000199054">
    <property type="component" value="Unassembled WGS sequence"/>
</dbReference>
<keyword evidence="2" id="KW-1185">Reference proteome</keyword>